<sequence>MPAERTRVVGLLADPGFATELADQLAAELPEVLDRRGGDGFRWRFEVVSEPLALDPDNNLRLVETARDWRPRRGWDLMVCLTDLPRRIGTRPVIADLDRRHGVALISLPGAGWLCARTRVREVLVMVLGELADVARLPALASGKGRLSSLRRVDSPTEGVDISLVLVGLRGRLRLMAGMVRDNRPWRLVPSLSTSLAAAAATGAFGVFYSTIWSMADALTVVRLAMVSVFAIAVMVTWIILHHGLWERGRPWREAALYNGVTVLTLLIGVACMYVVLFGLTALAAMVVIADDYLASQLRHPVGLGDYTRLAWLASSLGTVAGALGSSLESEDAVLAATYGVRERRRRVRRRAEEDRSG</sequence>
<organism evidence="2 3">
    <name type="scientific">Amycolatopsis arida</name>
    <dbReference type="NCBI Taxonomy" id="587909"/>
    <lineage>
        <taxon>Bacteria</taxon>
        <taxon>Bacillati</taxon>
        <taxon>Actinomycetota</taxon>
        <taxon>Actinomycetes</taxon>
        <taxon>Pseudonocardiales</taxon>
        <taxon>Pseudonocardiaceae</taxon>
        <taxon>Amycolatopsis</taxon>
    </lineage>
</organism>
<dbReference type="EMBL" id="FOWW01000005">
    <property type="protein sequence ID" value="SFQ24548.1"/>
    <property type="molecule type" value="Genomic_DNA"/>
</dbReference>
<proteinExistence type="predicted"/>
<name>A0A1I5WY23_9PSEU</name>
<evidence type="ECO:0000313" key="3">
    <source>
        <dbReference type="Proteomes" id="UP000198727"/>
    </source>
</evidence>
<dbReference type="RefSeq" id="WP_092531171.1">
    <property type="nucleotide sequence ID" value="NZ_FOWW01000005.1"/>
</dbReference>
<dbReference type="OrthoDB" id="8477132at2"/>
<protein>
    <submittedName>
        <fullName evidence="2">Uncharacterized protein</fullName>
    </submittedName>
</protein>
<keyword evidence="1" id="KW-1133">Transmembrane helix</keyword>
<reference evidence="3" key="1">
    <citation type="submission" date="2016-10" db="EMBL/GenBank/DDBJ databases">
        <authorList>
            <person name="Varghese N."/>
            <person name="Submissions S."/>
        </authorList>
    </citation>
    <scope>NUCLEOTIDE SEQUENCE [LARGE SCALE GENOMIC DNA]</scope>
    <source>
        <strain evidence="3">CGMCC 4.5579</strain>
    </source>
</reference>
<dbReference type="AlphaFoldDB" id="A0A1I5WY23"/>
<feature type="transmembrane region" description="Helical" evidence="1">
    <location>
        <begin position="221"/>
        <end position="241"/>
    </location>
</feature>
<keyword evidence="1" id="KW-0472">Membrane</keyword>
<dbReference type="Proteomes" id="UP000198727">
    <property type="component" value="Unassembled WGS sequence"/>
</dbReference>
<feature type="transmembrane region" description="Helical" evidence="1">
    <location>
        <begin position="188"/>
        <end position="209"/>
    </location>
</feature>
<gene>
    <name evidence="2" type="ORF">SAMN05421810_105332</name>
</gene>
<keyword evidence="1" id="KW-0812">Transmembrane</keyword>
<keyword evidence="3" id="KW-1185">Reference proteome</keyword>
<accession>A0A1I5WY23</accession>
<evidence type="ECO:0000256" key="1">
    <source>
        <dbReference type="SAM" id="Phobius"/>
    </source>
</evidence>
<evidence type="ECO:0000313" key="2">
    <source>
        <dbReference type="EMBL" id="SFQ24548.1"/>
    </source>
</evidence>
<feature type="transmembrane region" description="Helical" evidence="1">
    <location>
        <begin position="261"/>
        <end position="290"/>
    </location>
</feature>